<evidence type="ECO:0000313" key="2">
    <source>
        <dbReference type="EMBL" id="QWC16245.1"/>
    </source>
</evidence>
<dbReference type="RefSeq" id="WP_208196807.1">
    <property type="nucleotide sequence ID" value="NZ_CP076023.1"/>
</dbReference>
<name>A0ABX8GJQ7_9CELL</name>
<proteinExistence type="predicted"/>
<dbReference type="Pfam" id="PF07702">
    <property type="entry name" value="UTRA"/>
    <property type="match status" value="1"/>
</dbReference>
<sequence length="186" mass="20453">MIRRRHDHRPTGVELIQCLPSELRGAPSGAVTIHELEHRVVASTAYVRERLRRDDETVILIEQEVRAAGRPLYVRVGYHPVELGLERLSAAVRDLDTRASIPDARAAFRLLFGRELGSSDTVLEAAAADVATARVLGLEPGDPVLLREQLLCDVDGVPWSLSWVHYRSDVVMATTARGSLTALSSS</sequence>
<dbReference type="Proteomes" id="UP000679335">
    <property type="component" value="Chromosome"/>
</dbReference>
<evidence type="ECO:0000259" key="1">
    <source>
        <dbReference type="Pfam" id="PF07702"/>
    </source>
</evidence>
<keyword evidence="3" id="KW-1185">Reference proteome</keyword>
<gene>
    <name evidence="2" type="ORF">KKR89_00745</name>
</gene>
<feature type="domain" description="UbiC transcription regulator-associated" evidence="1">
    <location>
        <begin position="36"/>
        <end position="169"/>
    </location>
</feature>
<dbReference type="Gene3D" id="3.40.1410.10">
    <property type="entry name" value="Chorismate lyase-like"/>
    <property type="match status" value="1"/>
</dbReference>
<dbReference type="InterPro" id="IPR011663">
    <property type="entry name" value="UTRA"/>
</dbReference>
<dbReference type="EMBL" id="CP076023">
    <property type="protein sequence ID" value="QWC16245.1"/>
    <property type="molecule type" value="Genomic_DNA"/>
</dbReference>
<protein>
    <submittedName>
        <fullName evidence="2">UTRA domain-containing protein</fullName>
    </submittedName>
</protein>
<reference evidence="2 3" key="1">
    <citation type="submission" date="2021-05" db="EMBL/GenBank/DDBJ databases">
        <title>Novel species in genus Cellulomonas.</title>
        <authorList>
            <person name="Zhang G."/>
        </authorList>
    </citation>
    <scope>NUCLEOTIDE SEQUENCE [LARGE SCALE GENOMIC DNA]</scope>
    <source>
        <strain evidence="3">zg-ZUI157</strain>
    </source>
</reference>
<evidence type="ECO:0000313" key="3">
    <source>
        <dbReference type="Proteomes" id="UP000679335"/>
    </source>
</evidence>
<dbReference type="InterPro" id="IPR028978">
    <property type="entry name" value="Chorismate_lyase_/UTRA_dom_sf"/>
</dbReference>
<organism evidence="2 3">
    <name type="scientific">Cellulomonas dongxiuzhuiae</name>
    <dbReference type="NCBI Taxonomy" id="2819979"/>
    <lineage>
        <taxon>Bacteria</taxon>
        <taxon>Bacillati</taxon>
        <taxon>Actinomycetota</taxon>
        <taxon>Actinomycetes</taxon>
        <taxon>Micrococcales</taxon>
        <taxon>Cellulomonadaceae</taxon>
        <taxon>Cellulomonas</taxon>
    </lineage>
</organism>
<accession>A0ABX8GJQ7</accession>
<dbReference type="SUPFAM" id="SSF64288">
    <property type="entry name" value="Chorismate lyase-like"/>
    <property type="match status" value="1"/>
</dbReference>